<feature type="chain" id="PRO_5007905058" evidence="1">
    <location>
        <begin position="20"/>
        <end position="217"/>
    </location>
</feature>
<keyword evidence="1" id="KW-0732">Signal</keyword>
<evidence type="ECO:0000313" key="2">
    <source>
        <dbReference type="EMBL" id="GAT62792.1"/>
    </source>
</evidence>
<dbReference type="STRING" id="681398.PJIAN_395"/>
<accession>A0A170ZLG7</accession>
<keyword evidence="3" id="KW-1185">Reference proteome</keyword>
<comment type="caution">
    <text evidence="2">The sequence shown here is derived from an EMBL/GenBank/DDBJ whole genome shotgun (WGS) entry which is preliminary data.</text>
</comment>
<dbReference type="AlphaFoldDB" id="A0A170ZLG7"/>
<evidence type="ECO:0000313" key="3">
    <source>
        <dbReference type="Proteomes" id="UP000076586"/>
    </source>
</evidence>
<name>A0A170ZLG7_9BACT</name>
<gene>
    <name evidence="2" type="ORF">PJIAN_395</name>
</gene>
<dbReference type="Proteomes" id="UP000076586">
    <property type="component" value="Unassembled WGS sequence"/>
</dbReference>
<sequence>MLKPLISFVLLLLTFCVCDSQPNSLKEIKLPEIGKWMERSSGKPADWLGTRFQNKELIEPINVVIIDAFAKTRTESIRKLMIACQKEGYTDREGHSSGYYARIDTNRLSQLPDEHRRALSDRNFLFPNNHGRIMGPEYFEGKYIFVGAFSREAFRFFSRAHHVYQSFTIARNDFCEKLGRGHIYRIIGECNLENRINSRWITTGDHDGEAILLYATR</sequence>
<proteinExistence type="predicted"/>
<dbReference type="EMBL" id="BDCR01000003">
    <property type="protein sequence ID" value="GAT62792.1"/>
    <property type="molecule type" value="Genomic_DNA"/>
</dbReference>
<feature type="signal peptide" evidence="1">
    <location>
        <begin position="1"/>
        <end position="19"/>
    </location>
</feature>
<organism evidence="2 3">
    <name type="scientific">Paludibacter jiangxiensis</name>
    <dbReference type="NCBI Taxonomy" id="681398"/>
    <lineage>
        <taxon>Bacteria</taxon>
        <taxon>Pseudomonadati</taxon>
        <taxon>Bacteroidota</taxon>
        <taxon>Bacteroidia</taxon>
        <taxon>Bacteroidales</taxon>
        <taxon>Paludibacteraceae</taxon>
        <taxon>Paludibacter</taxon>
    </lineage>
</organism>
<reference evidence="3" key="2">
    <citation type="journal article" date="2017" name="Genome Announc.">
        <title>Draft genome sequence of Paludibacter jiangxiensis NM7(T), a propionate-producing fermentative bacterium.</title>
        <authorList>
            <person name="Qiu Y.-L."/>
            <person name="Tourlousse D.M."/>
            <person name="Matsuura N."/>
            <person name="Ohashi A."/>
            <person name="Sekiguchi Y."/>
        </authorList>
    </citation>
    <scope>NUCLEOTIDE SEQUENCE [LARGE SCALE GENOMIC DNA]</scope>
    <source>
        <strain evidence="3">NM7</strain>
    </source>
</reference>
<reference evidence="3" key="1">
    <citation type="submission" date="2016-04" db="EMBL/GenBank/DDBJ databases">
        <title>Draft genome sequence of Paludibacter jiangxiensis strain NM7.</title>
        <authorList>
            <person name="Qiu Y."/>
            <person name="Matsuura N."/>
            <person name="Ohashi A."/>
            <person name="Tourlousse M.D."/>
            <person name="Sekiguchi Y."/>
        </authorList>
    </citation>
    <scope>NUCLEOTIDE SEQUENCE [LARGE SCALE GENOMIC DNA]</scope>
    <source>
        <strain evidence="3">NM7</strain>
    </source>
</reference>
<protein>
    <submittedName>
        <fullName evidence="2">Uncharacterized protein</fullName>
    </submittedName>
</protein>
<evidence type="ECO:0000256" key="1">
    <source>
        <dbReference type="SAM" id="SignalP"/>
    </source>
</evidence>